<gene>
    <name evidence="2" type="ORF">DJ69_09485</name>
</gene>
<evidence type="ECO:0008006" key="4">
    <source>
        <dbReference type="Google" id="ProtNLM"/>
    </source>
</evidence>
<comment type="caution">
    <text evidence="2">The sequence shown here is derived from an EMBL/GenBank/DDBJ whole genome shotgun (WGS) entry which is preliminary data.</text>
</comment>
<name>A0A2G1WIN2_9EURY</name>
<reference evidence="2 3" key="1">
    <citation type="journal article" date="2014" name="Front. Microbiol.">
        <title>Population and genomic analysis of the genus Halorubrum.</title>
        <authorList>
            <person name="Fullmer M.S."/>
            <person name="Soucy S.M."/>
            <person name="Swithers K.S."/>
            <person name="Makkay A.M."/>
            <person name="Wheeler R."/>
            <person name="Ventosa A."/>
            <person name="Gogarten J.P."/>
            <person name="Papke R.T."/>
        </authorList>
    </citation>
    <scope>NUCLEOTIDE SEQUENCE [LARGE SCALE GENOMIC DNA]</scope>
    <source>
        <strain evidence="2 3">C49</strain>
    </source>
</reference>
<evidence type="ECO:0000256" key="1">
    <source>
        <dbReference type="SAM" id="MobiDB-lite"/>
    </source>
</evidence>
<dbReference type="OrthoDB" id="302327at2157"/>
<accession>A0A2G1WIN2</accession>
<dbReference type="Proteomes" id="UP000222824">
    <property type="component" value="Unassembled WGS sequence"/>
</dbReference>
<sequence>MTLVRFLDRFDGDDRSIVVVNRTDPDPVLNMLIDTFGEGAVNVVDETVVPSGPPQRSRDPNAAPDRSDSHGGLTTREFTTDRIVGRNGEGVGPDTPGASEPGAAGPVIDIDTLREHEDVPFDGDDPDELENLALLVDGDEVIAGSTLGELGEAVLFVNSDLYITGSRTLDDIDLPSVISGLADTTFTLRGYPESNRQKLLLITISRFIERAAWMAGDGTLRSSFQRLSRLNDEVGTRQVYDRVSSAGVDTHLYGIPDDLPRNLSAVIHGGDTPDFTDSWFVVYRPPEGPQSIDADPGSDLKEGIENGVGLLAIETEPRVWRGLWTFDPDRVQSVDRYIERNL</sequence>
<dbReference type="EMBL" id="NHOA01000082">
    <property type="protein sequence ID" value="PHQ38847.1"/>
    <property type="molecule type" value="Genomic_DNA"/>
</dbReference>
<keyword evidence="3" id="KW-1185">Reference proteome</keyword>
<dbReference type="RefSeq" id="WP_099255394.1">
    <property type="nucleotide sequence ID" value="NZ_NHOA01000082.1"/>
</dbReference>
<evidence type="ECO:0000313" key="3">
    <source>
        <dbReference type="Proteomes" id="UP000222824"/>
    </source>
</evidence>
<evidence type="ECO:0000313" key="2">
    <source>
        <dbReference type="EMBL" id="PHQ38847.1"/>
    </source>
</evidence>
<protein>
    <recommendedName>
        <fullName evidence="4">Histidine kinase</fullName>
    </recommendedName>
</protein>
<feature type="region of interest" description="Disordered" evidence="1">
    <location>
        <begin position="47"/>
        <end position="104"/>
    </location>
</feature>
<proteinExistence type="predicted"/>
<organism evidence="2 3">
    <name type="scientific">Halorubrum persicum</name>
    <dbReference type="NCBI Taxonomy" id="1383844"/>
    <lineage>
        <taxon>Archaea</taxon>
        <taxon>Methanobacteriati</taxon>
        <taxon>Methanobacteriota</taxon>
        <taxon>Stenosarchaea group</taxon>
        <taxon>Halobacteria</taxon>
        <taxon>Halobacteriales</taxon>
        <taxon>Haloferacaceae</taxon>
        <taxon>Halorubrum</taxon>
    </lineage>
</organism>
<dbReference type="AlphaFoldDB" id="A0A2G1WIN2"/>